<protein>
    <submittedName>
        <fullName evidence="2 4">Uncharacterized protein</fullName>
    </submittedName>
</protein>
<evidence type="ECO:0000313" key="3">
    <source>
        <dbReference type="Proteomes" id="UP000050794"/>
    </source>
</evidence>
<reference evidence="2 3" key="2">
    <citation type="submission" date="2018-11" db="EMBL/GenBank/DDBJ databases">
        <authorList>
            <consortium name="Pathogen Informatics"/>
        </authorList>
    </citation>
    <scope>NUCLEOTIDE SEQUENCE [LARGE SCALE GENOMIC DNA]</scope>
</reference>
<dbReference type="Proteomes" id="UP000050794">
    <property type="component" value="Unassembled WGS sequence"/>
</dbReference>
<sequence>MSCNVRSFDTDDCWHILHVKNLKMEKADVKVKGEVGEMGRSKMSKTERDRLSAGGSEWRPLIRGVSVAKSTSTVQLAKTIF</sequence>
<organism evidence="3 4">
    <name type="scientific">Toxocara canis</name>
    <name type="common">Canine roundworm</name>
    <dbReference type="NCBI Taxonomy" id="6265"/>
    <lineage>
        <taxon>Eukaryota</taxon>
        <taxon>Metazoa</taxon>
        <taxon>Ecdysozoa</taxon>
        <taxon>Nematoda</taxon>
        <taxon>Chromadorea</taxon>
        <taxon>Rhabditida</taxon>
        <taxon>Spirurina</taxon>
        <taxon>Ascaridomorpha</taxon>
        <taxon>Ascaridoidea</taxon>
        <taxon>Toxocaridae</taxon>
        <taxon>Toxocara</taxon>
    </lineage>
</organism>
<reference evidence="4" key="1">
    <citation type="submission" date="2016-06" db="UniProtKB">
        <authorList>
            <consortium name="WormBaseParasite"/>
        </authorList>
    </citation>
    <scope>IDENTIFICATION</scope>
</reference>
<dbReference type="WBParaSite" id="TCNE_0000631601-mRNA-1">
    <property type="protein sequence ID" value="TCNE_0000631601-mRNA-1"/>
    <property type="gene ID" value="TCNE_0000631601"/>
</dbReference>
<gene>
    <name evidence="2" type="ORF">TCNE_LOCUS6316</name>
</gene>
<feature type="compositionally biased region" description="Basic and acidic residues" evidence="1">
    <location>
        <begin position="35"/>
        <end position="51"/>
    </location>
</feature>
<dbReference type="AlphaFoldDB" id="A0A183UCU6"/>
<keyword evidence="3" id="KW-1185">Reference proteome</keyword>
<evidence type="ECO:0000313" key="2">
    <source>
        <dbReference type="EMBL" id="VDM37625.1"/>
    </source>
</evidence>
<name>A0A183UCU6_TOXCA</name>
<proteinExistence type="predicted"/>
<feature type="region of interest" description="Disordered" evidence="1">
    <location>
        <begin position="35"/>
        <end position="54"/>
    </location>
</feature>
<dbReference type="EMBL" id="UYWY01019472">
    <property type="protein sequence ID" value="VDM37625.1"/>
    <property type="molecule type" value="Genomic_DNA"/>
</dbReference>
<evidence type="ECO:0000313" key="4">
    <source>
        <dbReference type="WBParaSite" id="TCNE_0000631601-mRNA-1"/>
    </source>
</evidence>
<evidence type="ECO:0000256" key="1">
    <source>
        <dbReference type="SAM" id="MobiDB-lite"/>
    </source>
</evidence>
<accession>A0A183UCU6</accession>